<protein>
    <submittedName>
        <fullName evidence="12">ABC transporter</fullName>
    </submittedName>
</protein>
<evidence type="ECO:0000256" key="4">
    <source>
        <dbReference type="ARBA" id="ARBA00022475"/>
    </source>
</evidence>
<evidence type="ECO:0000256" key="2">
    <source>
        <dbReference type="ARBA" id="ARBA00005417"/>
    </source>
</evidence>
<dbReference type="InterPro" id="IPR027417">
    <property type="entry name" value="P-loop_NTPase"/>
</dbReference>
<evidence type="ECO:0000256" key="7">
    <source>
        <dbReference type="ARBA" id="ARBA00022840"/>
    </source>
</evidence>
<feature type="domain" description="ABC transporter" evidence="11">
    <location>
        <begin position="285"/>
        <end position="505"/>
    </location>
</feature>
<organism evidence="12 14">
    <name type="scientific">Bifidobacterium pseudolongum subsp. globosum</name>
    <dbReference type="NCBI Taxonomy" id="1690"/>
    <lineage>
        <taxon>Bacteria</taxon>
        <taxon>Bacillati</taxon>
        <taxon>Actinomycetota</taxon>
        <taxon>Actinomycetes</taxon>
        <taxon>Bifidobacteriales</taxon>
        <taxon>Bifidobacteriaceae</taxon>
        <taxon>Bifidobacterium</taxon>
    </lineage>
</organism>
<evidence type="ECO:0000256" key="6">
    <source>
        <dbReference type="ARBA" id="ARBA00022741"/>
    </source>
</evidence>
<dbReference type="Pfam" id="PF00005">
    <property type="entry name" value="ABC_tran"/>
    <property type="match status" value="2"/>
</dbReference>
<dbReference type="GO" id="GO:0043190">
    <property type="term" value="C:ATP-binding cassette (ABC) transporter complex"/>
    <property type="evidence" value="ECO:0007669"/>
    <property type="project" value="TreeGrafter"/>
</dbReference>
<dbReference type="Proteomes" id="UP000233783">
    <property type="component" value="Unassembled WGS sequence"/>
</dbReference>
<evidence type="ECO:0000256" key="9">
    <source>
        <dbReference type="ARBA" id="ARBA00023136"/>
    </source>
</evidence>
<dbReference type="GO" id="GO:0016887">
    <property type="term" value="F:ATP hydrolysis activity"/>
    <property type="evidence" value="ECO:0007669"/>
    <property type="project" value="InterPro"/>
</dbReference>
<dbReference type="InterPro" id="IPR003439">
    <property type="entry name" value="ABC_transporter-like_ATP-bd"/>
</dbReference>
<dbReference type="InterPro" id="IPR003593">
    <property type="entry name" value="AAA+_ATPase"/>
</dbReference>
<keyword evidence="7" id="KW-0067">ATP-binding</keyword>
<reference evidence="12 14" key="1">
    <citation type="submission" date="2017-10" db="EMBL/GenBank/DDBJ databases">
        <title>Bifidobacterium genomics.</title>
        <authorList>
            <person name="Lugli G.A."/>
            <person name="Milani C."/>
            <person name="Mancabelli L."/>
        </authorList>
    </citation>
    <scope>NUCLEOTIDE SEQUENCE [LARGE SCALE GENOMIC DNA]</scope>
    <source>
        <strain evidence="12 14">1744B</strain>
    </source>
</reference>
<keyword evidence="3" id="KW-0813">Transport</keyword>
<dbReference type="SUPFAM" id="SSF52540">
    <property type="entry name" value="P-loop containing nucleoside triphosphate hydrolases"/>
    <property type="match status" value="2"/>
</dbReference>
<evidence type="ECO:0000313" key="14">
    <source>
        <dbReference type="Proteomes" id="UP000233783"/>
    </source>
</evidence>
<dbReference type="CDD" id="cd03225">
    <property type="entry name" value="ABC_cobalt_CbiO_domain1"/>
    <property type="match status" value="1"/>
</dbReference>
<comment type="caution">
    <text evidence="12">The sequence shown here is derived from an EMBL/GenBank/DDBJ whole genome shotgun (WGS) entry which is preliminary data.</text>
</comment>
<keyword evidence="4" id="KW-1003">Cell membrane</keyword>
<evidence type="ECO:0000256" key="3">
    <source>
        <dbReference type="ARBA" id="ARBA00022448"/>
    </source>
</evidence>
<dbReference type="PANTHER" id="PTHR43553:SF23">
    <property type="entry name" value="ABC TRANSPORTER ATP-BINDING COMPONENT"/>
    <property type="match status" value="1"/>
</dbReference>
<dbReference type="PANTHER" id="PTHR43553">
    <property type="entry name" value="HEAVY METAL TRANSPORTER"/>
    <property type="match status" value="1"/>
</dbReference>
<dbReference type="InterPro" id="IPR015856">
    <property type="entry name" value="ABC_transpr_CbiO/EcfA_su"/>
</dbReference>
<accession>A0A2N3QQT5</accession>
<dbReference type="GO" id="GO:0042626">
    <property type="term" value="F:ATPase-coupled transmembrane transporter activity"/>
    <property type="evidence" value="ECO:0007669"/>
    <property type="project" value="TreeGrafter"/>
</dbReference>
<evidence type="ECO:0000256" key="5">
    <source>
        <dbReference type="ARBA" id="ARBA00022737"/>
    </source>
</evidence>
<dbReference type="Gene3D" id="3.40.50.300">
    <property type="entry name" value="P-loop containing nucleotide triphosphate hydrolases"/>
    <property type="match status" value="2"/>
</dbReference>
<comment type="similarity">
    <text evidence="2">Belongs to the ABC transporter superfamily.</text>
</comment>
<reference evidence="13 15" key="2">
    <citation type="submission" date="2018-12" db="EMBL/GenBank/DDBJ databases">
        <title>Unveiling genomic diversity among members of the Bifidobacterium pseudolongum species, a widely distributed gut commensal of the animal kingdom.</title>
        <authorList>
            <person name="Lugli G.A."/>
            <person name="Duranti S."/>
            <person name="Albert K."/>
            <person name="Mancabelli L."/>
            <person name="Napoli S."/>
            <person name="Viappiani A."/>
            <person name="Anzalone R."/>
            <person name="Longhi G."/>
            <person name="Milani C."/>
            <person name="Turroni F."/>
            <person name="Alessandri G."/>
            <person name="Sela D.A."/>
            <person name="Van Sinderen D."/>
            <person name="Ventura M."/>
        </authorList>
    </citation>
    <scope>NUCLEOTIDE SEQUENCE [LARGE SCALE GENOMIC DNA]</scope>
    <source>
        <strain evidence="13 15">1780B</strain>
    </source>
</reference>
<keyword evidence="9" id="KW-0472">Membrane</keyword>
<evidence type="ECO:0000256" key="10">
    <source>
        <dbReference type="ARBA" id="ARBA00025157"/>
    </source>
</evidence>
<keyword evidence="5" id="KW-0677">Repeat</keyword>
<dbReference type="SMART" id="SM00382">
    <property type="entry name" value="AAA"/>
    <property type="match status" value="2"/>
</dbReference>
<evidence type="ECO:0000313" key="15">
    <source>
        <dbReference type="Proteomes" id="UP000292933"/>
    </source>
</evidence>
<dbReference type="PROSITE" id="PS50893">
    <property type="entry name" value="ABC_TRANSPORTER_2"/>
    <property type="match status" value="2"/>
</dbReference>
<dbReference type="AlphaFoldDB" id="A0A2N3QQT5"/>
<dbReference type="EMBL" id="PCHB01000022">
    <property type="protein sequence ID" value="PKU94134.1"/>
    <property type="molecule type" value="Genomic_DNA"/>
</dbReference>
<evidence type="ECO:0000259" key="11">
    <source>
        <dbReference type="PROSITE" id="PS50893"/>
    </source>
</evidence>
<dbReference type="Proteomes" id="UP000292933">
    <property type="component" value="Unassembled WGS sequence"/>
</dbReference>
<dbReference type="InterPro" id="IPR050095">
    <property type="entry name" value="ECF_ABC_transporter_ATP-bd"/>
</dbReference>
<sequence>MIEIKNVTFHYAGLEQAGLSDINLTVPAGECVLLCGASGCGKTTITRLINGLIPHYYKGELTGEVKVNGKEIGQQEMYSLAGLIGSVFQNPRSQFFSVDTDGEITFGLENIGLPKEEILARKEYVLNDLNLRDLMNRSLFDLSGGEKQKIACGSVAALFPEIIILDEPSSNLDWDSIRDLSEMMKIWKQQGKTIIISEHRLWYLKDIIDRAVYLEKGRIVREWNRETFCLLTEEELASYELRPVHLEEKYIREFSDNKERIRAETTGAGNLAVDRRAESGSEDNVLLRDFYFTYTPKKYLLFKKKITPEDEAICNLRIPCLAAKKGEIIGVIGKNGSGKSTFLRCLCGLEKTCIGTVTMGGDVISGKKLRGISYMVMQDVNHQLFTDSVLSEVLLSMEEPDEKKGEKILEGLDLLEYKDKHPMALSGGQKQRVAIASAMAAKAEILLFDEPTSGLDYRHMKEVSVLLRRLADMGKTVFVATHDPELCAQCCDRIIRIRAGRSEEIA</sequence>
<dbReference type="GO" id="GO:0005524">
    <property type="term" value="F:ATP binding"/>
    <property type="evidence" value="ECO:0007669"/>
    <property type="project" value="UniProtKB-KW"/>
</dbReference>
<evidence type="ECO:0000256" key="8">
    <source>
        <dbReference type="ARBA" id="ARBA00022967"/>
    </source>
</evidence>
<evidence type="ECO:0000256" key="1">
    <source>
        <dbReference type="ARBA" id="ARBA00004202"/>
    </source>
</evidence>
<dbReference type="PROSITE" id="PS00211">
    <property type="entry name" value="ABC_TRANSPORTER_1"/>
    <property type="match status" value="1"/>
</dbReference>
<name>A0A2N3QQT5_9BIFI</name>
<dbReference type="EMBL" id="RYVC01000005">
    <property type="protein sequence ID" value="RYQ47641.1"/>
    <property type="molecule type" value="Genomic_DNA"/>
</dbReference>
<evidence type="ECO:0000313" key="13">
    <source>
        <dbReference type="EMBL" id="RYQ47641.1"/>
    </source>
</evidence>
<dbReference type="InterPro" id="IPR017871">
    <property type="entry name" value="ABC_transporter-like_CS"/>
</dbReference>
<keyword evidence="8" id="KW-1278">Translocase</keyword>
<gene>
    <name evidence="12" type="ORF">CQR56_1685</name>
    <name evidence="13" type="ORF">PG1780B_0418</name>
</gene>
<feature type="domain" description="ABC transporter" evidence="11">
    <location>
        <begin position="2"/>
        <end position="241"/>
    </location>
</feature>
<evidence type="ECO:0000313" key="12">
    <source>
        <dbReference type="EMBL" id="PKU94134.1"/>
    </source>
</evidence>
<comment type="subcellular location">
    <subcellularLocation>
        <location evidence="1">Cell membrane</location>
        <topology evidence="1">Peripheral membrane protein</topology>
    </subcellularLocation>
</comment>
<proteinExistence type="inferred from homology"/>
<dbReference type="RefSeq" id="WP_101393907.1">
    <property type="nucleotide sequence ID" value="NZ_PCHB01000022.1"/>
</dbReference>
<keyword evidence="6" id="KW-0547">Nucleotide-binding</keyword>
<comment type="function">
    <text evidence="10">Probably part of an ABC transporter complex. Responsible for energy coupling to the transport system.</text>
</comment>